<reference evidence="2" key="1">
    <citation type="journal article" date="2014" name="BMC Genomics">
        <title>The Babesia bovis gene and promoter model: an update from full-length EST analysis.</title>
        <authorList>
            <person name="Yamagishi J."/>
            <person name="Wakaguri H."/>
            <person name="Yokoyama N."/>
            <person name="Yamashita R."/>
            <person name="Suzuki Y."/>
            <person name="Xuan X."/>
            <person name="Igarashi I."/>
        </authorList>
    </citation>
    <scope>NUCLEOTIDE SEQUENCE</scope>
    <source>
        <strain evidence="2">Texas</strain>
    </source>
</reference>
<keyword evidence="1" id="KW-1133">Transmembrane helix</keyword>
<organism evidence="2">
    <name type="scientific">Babesia bovis</name>
    <dbReference type="NCBI Taxonomy" id="5865"/>
    <lineage>
        <taxon>Eukaryota</taxon>
        <taxon>Sar</taxon>
        <taxon>Alveolata</taxon>
        <taxon>Apicomplexa</taxon>
        <taxon>Aconoidasida</taxon>
        <taxon>Piroplasmida</taxon>
        <taxon>Babesiidae</taxon>
        <taxon>Babesia</taxon>
    </lineage>
</organism>
<gene>
    <name evidence="2" type="primary">BBOV_II005210</name>
</gene>
<dbReference type="EMBL" id="AK441327">
    <property type="protein sequence ID" value="BAN65121.1"/>
    <property type="molecule type" value="mRNA"/>
</dbReference>
<protein>
    <submittedName>
        <fullName evidence="2">Uncharacterized protein</fullName>
    </submittedName>
</protein>
<keyword evidence="1" id="KW-0812">Transmembrane</keyword>
<feature type="transmembrane region" description="Helical" evidence="1">
    <location>
        <begin position="117"/>
        <end position="135"/>
    </location>
</feature>
<proteinExistence type="evidence at transcript level"/>
<keyword evidence="1" id="KW-0472">Membrane</keyword>
<evidence type="ECO:0000256" key="1">
    <source>
        <dbReference type="SAM" id="Phobius"/>
    </source>
</evidence>
<sequence length="164" mass="19025">MNATTIPCVCHLTSLRLSQPVNCNPHCSIRHVFIRDEDVDYDTSVTSNESELVQKLKATRNMMLNQIKQMNDTESSMLKSSTYISRQAEILQVLKQRFGTARQLFVSVRRKTIHRYGTVRVCYFVFLGACGFITLRRLRIFKYSYILTRFALTAPFKIVNLLYA</sequence>
<dbReference type="VEuPathDB" id="PiroplasmaDB:BBOV_II005210"/>
<dbReference type="AlphaFoldDB" id="S6B7S9"/>
<evidence type="ECO:0000313" key="2">
    <source>
        <dbReference type="EMBL" id="BAN65121.1"/>
    </source>
</evidence>
<name>S6B7S9_BABBO</name>
<accession>S6B7S9</accession>